<dbReference type="Gene3D" id="2.70.98.10">
    <property type="match status" value="1"/>
</dbReference>
<evidence type="ECO:0000256" key="9">
    <source>
        <dbReference type="ARBA" id="ARBA00032230"/>
    </source>
</evidence>
<dbReference type="Pfam" id="PF02837">
    <property type="entry name" value="Glyco_hydro_2_N"/>
    <property type="match status" value="1"/>
</dbReference>
<dbReference type="PROSITE" id="PS00608">
    <property type="entry name" value="GLYCOSYL_HYDROL_F2_2"/>
    <property type="match status" value="1"/>
</dbReference>
<dbReference type="SMART" id="SM01038">
    <property type="entry name" value="Bgal_small_N"/>
    <property type="match status" value="1"/>
</dbReference>
<proteinExistence type="inferred from homology"/>
<dbReference type="Proteomes" id="UP000618931">
    <property type="component" value="Unassembled WGS sequence"/>
</dbReference>
<dbReference type="Gene3D" id="2.60.120.260">
    <property type="entry name" value="Galactose-binding domain-like"/>
    <property type="match status" value="1"/>
</dbReference>
<dbReference type="InterPro" id="IPR013783">
    <property type="entry name" value="Ig-like_fold"/>
</dbReference>
<comment type="cofactor">
    <cofactor evidence="2">
        <name>Ca(2+)</name>
        <dbReference type="ChEBI" id="CHEBI:29108"/>
    </cofactor>
</comment>
<dbReference type="SUPFAM" id="SSF74650">
    <property type="entry name" value="Galactose mutarotase-like"/>
    <property type="match status" value="1"/>
</dbReference>
<comment type="subunit">
    <text evidence="4">Monomer.</text>
</comment>
<dbReference type="Gene3D" id="2.60.40.10">
    <property type="entry name" value="Immunoglobulins"/>
    <property type="match status" value="2"/>
</dbReference>
<dbReference type="InterPro" id="IPR050347">
    <property type="entry name" value="Bact_Beta-galactosidase"/>
</dbReference>
<dbReference type="InterPro" id="IPR006103">
    <property type="entry name" value="Glyco_hydro_2_cat"/>
</dbReference>
<evidence type="ECO:0000259" key="11">
    <source>
        <dbReference type="SMART" id="SM01038"/>
    </source>
</evidence>
<comment type="similarity">
    <text evidence="3 10">Belongs to the glycosyl hydrolase 2 family.</text>
</comment>
<accession>A0ABS0I380</accession>
<dbReference type="InterPro" id="IPR036156">
    <property type="entry name" value="Beta-gal/glucu_dom_sf"/>
</dbReference>
<dbReference type="InterPro" id="IPR032312">
    <property type="entry name" value="LacZ_4"/>
</dbReference>
<dbReference type="SUPFAM" id="SSF49785">
    <property type="entry name" value="Galactose-binding domain-like"/>
    <property type="match status" value="1"/>
</dbReference>
<feature type="domain" description="Beta galactosidase small chain/" evidence="11">
    <location>
        <begin position="849"/>
        <end position="1119"/>
    </location>
</feature>
<sequence>MFLAQNILPECLHGCKDATLRVSRQNDHNGAHSATTRRKVLRLYIVLIGFLLPIATRAQEASVYFFPNVSHAPAIYPGPEADGYQVPQLTEINRDRTRATAYSFTSEKDALTGNRSLSSRVQLLNGLWDFSFASKPADAPRDFYKSRVKGWKQLAVPSNWEMDGYDLPIYKSAKYPFRPVDPPYVPQDYNGVGSYQRSFTVPAGWQNQNVTLHFGGVSSAFKVWVNGKFLGYGEDSCLPSEFNVTPYVQAGENVVSVQVMRWSDGSYLEDQDHWRLSGIFREVQLLAEPKLRIADFHWQAKLDKQYKDAVLSIRPRLENLTGNNDIAGYQVKAQLFDKAGVAVLEKPLQRTAESIINEPYPRLDNAKFGLLETTVRNPLKWSDEAPNLYTLVLTLTDKTGAVLEAKSCKVGFRSIEFSKENGKLLINGKLTYLYGVNRHDHHPTKGMAVSRDDIREDVRTLKQFNFNCIRTSHYPNDPYFYDLCDEYGILVIDEANLETHGLGSKLSNDPAWTPAYQERSMRMALRDKNHPSIIFWSLGNESGRGPNHAAMAAWLHDFDITRPIHYEPAMGDPHLDGYIDPNDPAYPKNHAYRIQTPRDQAYVDMVSRMYPGLFTAELLANQQNGDTRPIFFCEYAHSMGNATGNMKEFWDGWRATKRVIGGCIWEFKDQGLLKKDSTGTAFYAYGGDFQEKYYDDFTIKGIVASDGKPHAAIYECKRVYQPAECTLTDAGQGLIKVENRHASKSLTDYAVTLVVREDGRVVSTKLLPRLRLAAGRDTVLSLKPYLPKMKAGAEYLATISFALPQALAWAEAGHEVASNQFALSGLAQPTKPAKASPAVAVREEPAAYVLSGKDFQVSIAKATGALTSYRYQGTEQLAAPLLPHFTRPLTDNDRRGWKADKKLKEWFTAAPKLQSLMLDKSQPGQPSLTSTYTLIEDKTTVRVTYTLNGDGTLKVAYALAPAAGLPNIPRVGMQMGVKRAYDNISFYGRGPMENYIDRRYGFDAGIYTQPLSEFADSYVVPMEYANRTDVRWMQLADQQKTGLLVVADSLLSMSAWPHTEQNIQTARHTNKLKDAGFITLNIDLAQMGVGGNTSWDAQAAPIDQYQLPAKPYSYSFYLLPVSGKKDASKLARSVRFDSQSNRHAERSEASRVLK</sequence>
<dbReference type="PRINTS" id="PR00132">
    <property type="entry name" value="GLHYDRLASE2"/>
</dbReference>
<keyword evidence="7" id="KW-0106">Calcium</keyword>
<dbReference type="SUPFAM" id="SSF49303">
    <property type="entry name" value="beta-Galactosidase/glucuronidase domain"/>
    <property type="match status" value="2"/>
</dbReference>
<dbReference type="SUPFAM" id="SSF51445">
    <property type="entry name" value="(Trans)glycosidases"/>
    <property type="match status" value="1"/>
</dbReference>
<dbReference type="InterPro" id="IPR006101">
    <property type="entry name" value="Glyco_hydro_2"/>
</dbReference>
<dbReference type="EC" id="3.2.1.23" evidence="5 10"/>
<comment type="catalytic activity">
    <reaction evidence="1 10">
        <text>Hydrolysis of terminal non-reducing beta-D-galactose residues in beta-D-galactosides.</text>
        <dbReference type="EC" id="3.2.1.23"/>
    </reaction>
</comment>
<keyword evidence="6 10" id="KW-0378">Hydrolase</keyword>
<dbReference type="InterPro" id="IPR023230">
    <property type="entry name" value="Glyco_hydro_2_CS"/>
</dbReference>
<dbReference type="EMBL" id="JADQDM010000003">
    <property type="protein sequence ID" value="MBF9221241.1"/>
    <property type="molecule type" value="Genomic_DNA"/>
</dbReference>
<reference evidence="12 13" key="1">
    <citation type="submission" date="2020-11" db="EMBL/GenBank/DDBJ databases">
        <authorList>
            <person name="Kim M.K."/>
        </authorList>
    </citation>
    <scope>NUCLEOTIDE SEQUENCE [LARGE SCALE GENOMIC DNA]</scope>
    <source>
        <strain evidence="12 13">BT662</strain>
    </source>
</reference>
<dbReference type="Pfam" id="PF16353">
    <property type="entry name" value="LacZ_4"/>
    <property type="match status" value="1"/>
</dbReference>
<dbReference type="Gene3D" id="3.20.20.80">
    <property type="entry name" value="Glycosidases"/>
    <property type="match status" value="1"/>
</dbReference>
<evidence type="ECO:0000313" key="12">
    <source>
        <dbReference type="EMBL" id="MBF9221241.1"/>
    </source>
</evidence>
<name>A0ABS0I380_9BACT</name>
<dbReference type="InterPro" id="IPR006102">
    <property type="entry name" value="Ig-like_GH2"/>
</dbReference>
<dbReference type="Pfam" id="PF00703">
    <property type="entry name" value="Glyco_hydro_2"/>
    <property type="match status" value="1"/>
</dbReference>
<dbReference type="InterPro" id="IPR014718">
    <property type="entry name" value="GH-type_carb-bd"/>
</dbReference>
<evidence type="ECO:0000256" key="1">
    <source>
        <dbReference type="ARBA" id="ARBA00001412"/>
    </source>
</evidence>
<gene>
    <name evidence="12" type="ORF">I2H31_09005</name>
</gene>
<evidence type="ECO:0000256" key="4">
    <source>
        <dbReference type="ARBA" id="ARBA00011245"/>
    </source>
</evidence>
<evidence type="ECO:0000256" key="8">
    <source>
        <dbReference type="ARBA" id="ARBA00023295"/>
    </source>
</evidence>
<dbReference type="InterPro" id="IPR023232">
    <property type="entry name" value="Glyco_hydro_2_AS"/>
</dbReference>
<dbReference type="Pfam" id="PF02929">
    <property type="entry name" value="Bgal_small_N"/>
    <property type="match status" value="1"/>
</dbReference>
<dbReference type="InterPro" id="IPR008979">
    <property type="entry name" value="Galactose-bd-like_sf"/>
</dbReference>
<evidence type="ECO:0000256" key="3">
    <source>
        <dbReference type="ARBA" id="ARBA00007401"/>
    </source>
</evidence>
<evidence type="ECO:0000256" key="5">
    <source>
        <dbReference type="ARBA" id="ARBA00012756"/>
    </source>
</evidence>
<evidence type="ECO:0000313" key="13">
    <source>
        <dbReference type="Proteomes" id="UP000618931"/>
    </source>
</evidence>
<evidence type="ECO:0000256" key="10">
    <source>
        <dbReference type="RuleBase" id="RU361154"/>
    </source>
</evidence>
<dbReference type="InterPro" id="IPR004199">
    <property type="entry name" value="B-gal_small/dom_5"/>
</dbReference>
<dbReference type="PROSITE" id="PS00719">
    <property type="entry name" value="GLYCOSYL_HYDROL_F2_1"/>
    <property type="match status" value="1"/>
</dbReference>
<dbReference type="InterPro" id="IPR006104">
    <property type="entry name" value="Glyco_hydro_2_N"/>
</dbReference>
<dbReference type="InterPro" id="IPR011013">
    <property type="entry name" value="Gal_mutarotase_sf_dom"/>
</dbReference>
<dbReference type="Pfam" id="PF02836">
    <property type="entry name" value="Glyco_hydro_2_C"/>
    <property type="match status" value="1"/>
</dbReference>
<evidence type="ECO:0000256" key="6">
    <source>
        <dbReference type="ARBA" id="ARBA00022801"/>
    </source>
</evidence>
<dbReference type="InterPro" id="IPR017853">
    <property type="entry name" value="GH"/>
</dbReference>
<dbReference type="PANTHER" id="PTHR46323">
    <property type="entry name" value="BETA-GALACTOSIDASE"/>
    <property type="match status" value="1"/>
</dbReference>
<evidence type="ECO:0000256" key="7">
    <source>
        <dbReference type="ARBA" id="ARBA00022837"/>
    </source>
</evidence>
<dbReference type="PANTHER" id="PTHR46323:SF2">
    <property type="entry name" value="BETA-GALACTOSIDASE"/>
    <property type="match status" value="1"/>
</dbReference>
<protein>
    <recommendedName>
        <fullName evidence="5 10">Beta-galactosidase</fullName>
        <ecNumber evidence="5 10">3.2.1.23</ecNumber>
    </recommendedName>
    <alternativeName>
        <fullName evidence="9 10">Lactase</fullName>
    </alternativeName>
</protein>
<comment type="caution">
    <text evidence="12">The sequence shown here is derived from an EMBL/GenBank/DDBJ whole genome shotgun (WGS) entry which is preliminary data.</text>
</comment>
<evidence type="ECO:0000256" key="2">
    <source>
        <dbReference type="ARBA" id="ARBA00001913"/>
    </source>
</evidence>
<keyword evidence="13" id="KW-1185">Reference proteome</keyword>
<organism evidence="12 13">
    <name type="scientific">Hymenobacter ruricola</name>
    <dbReference type="NCBI Taxonomy" id="2791023"/>
    <lineage>
        <taxon>Bacteria</taxon>
        <taxon>Pseudomonadati</taxon>
        <taxon>Bacteroidota</taxon>
        <taxon>Cytophagia</taxon>
        <taxon>Cytophagales</taxon>
        <taxon>Hymenobacteraceae</taxon>
        <taxon>Hymenobacter</taxon>
    </lineage>
</organism>
<keyword evidence="8 10" id="KW-0326">Glycosidase</keyword>